<dbReference type="PANTHER" id="PTHR41878">
    <property type="entry name" value="LEXA REPRESSOR-RELATED"/>
    <property type="match status" value="1"/>
</dbReference>
<sequence length="198" mass="21565">MTKAKKKFAQQPVQPSAPLYQLHVALTDSAPPIWRRLLVSGAVRLATLHRVLQSVMGWSGAHPYEFDFGGGRYGEAGLDVPERSRLKHAARVTLESAVGELGEFAYFYGAGAGWKHTLQVEAVLPPDAGLRLARCIEGANACPPERSGGIDAYQALLQIIADTDHPQHVQELATLGGRLDPAHFDLAEVNRLLARIRE</sequence>
<evidence type="ECO:0000313" key="2">
    <source>
        <dbReference type="EMBL" id="KGK57348.1"/>
    </source>
</evidence>
<dbReference type="PANTHER" id="PTHR41878:SF1">
    <property type="entry name" value="TNPR PROTEIN"/>
    <property type="match status" value="1"/>
</dbReference>
<dbReference type="Gene3D" id="3.10.290.30">
    <property type="entry name" value="MM3350-like"/>
    <property type="match status" value="1"/>
</dbReference>
<dbReference type="Proteomes" id="UP000029879">
    <property type="component" value="Unassembled WGS sequence"/>
</dbReference>
<gene>
    <name evidence="2" type="ORF">NC00_12975</name>
</gene>
<dbReference type="RefSeq" id="WP_047695687.1">
    <property type="nucleotide sequence ID" value="NZ_KN265497.1"/>
</dbReference>
<dbReference type="SUPFAM" id="SSF159941">
    <property type="entry name" value="MM3350-like"/>
    <property type="match status" value="1"/>
</dbReference>
<dbReference type="EMBL" id="JRQI01000046">
    <property type="protein sequence ID" value="KGK57348.1"/>
    <property type="molecule type" value="Genomic_DNA"/>
</dbReference>
<dbReference type="Pfam" id="PF07929">
    <property type="entry name" value="PRiA4_ORF3"/>
    <property type="match status" value="1"/>
</dbReference>
<reference evidence="2 3" key="1">
    <citation type="submission" date="2014-10" db="EMBL/GenBank/DDBJ databases">
        <title>Genome sequence of a Xanthomonas strain that is pathogenic on beans.</title>
        <authorList>
            <person name="Aritua V."/>
            <person name="Sapp M."/>
            <person name="Harrison J."/>
            <person name="Smith J."/>
            <person name="Studholme D."/>
        </authorList>
    </citation>
    <scope>NUCLEOTIDE SEQUENCE [LARGE SCALE GENOMIC DNA]</scope>
    <source>
        <strain evidence="2 3">Nyagatare</strain>
    </source>
</reference>
<comment type="caution">
    <text evidence="2">The sequence shown here is derived from an EMBL/GenBank/DDBJ whole genome shotgun (WGS) entry which is preliminary data.</text>
</comment>
<evidence type="ECO:0000259" key="1">
    <source>
        <dbReference type="Pfam" id="PF07929"/>
    </source>
</evidence>
<evidence type="ECO:0000313" key="3">
    <source>
        <dbReference type="Proteomes" id="UP000029879"/>
    </source>
</evidence>
<proteinExistence type="predicted"/>
<name>A0AB34P7Z0_9XANT</name>
<organism evidence="2 3">
    <name type="scientific">Xanthomonas cannabis pv. phaseoli</name>
    <dbReference type="NCBI Taxonomy" id="1885902"/>
    <lineage>
        <taxon>Bacteria</taxon>
        <taxon>Pseudomonadati</taxon>
        <taxon>Pseudomonadota</taxon>
        <taxon>Gammaproteobacteria</taxon>
        <taxon>Lysobacterales</taxon>
        <taxon>Lysobacteraceae</taxon>
        <taxon>Xanthomonas</taxon>
    </lineage>
</organism>
<accession>A0AB34P7Z0</accession>
<dbReference type="InterPro" id="IPR012912">
    <property type="entry name" value="Plasmid_pRiA4b_Orf3-like"/>
</dbReference>
<protein>
    <recommendedName>
        <fullName evidence="1">Plasmid pRiA4b Orf3-like domain-containing protein</fullName>
    </recommendedName>
</protein>
<feature type="domain" description="Plasmid pRiA4b Orf3-like" evidence="1">
    <location>
        <begin position="19"/>
        <end position="187"/>
    </location>
</feature>
<dbReference type="AlphaFoldDB" id="A0AB34P7Z0"/>
<dbReference type="InterPro" id="IPR024047">
    <property type="entry name" value="MM3350-like_sf"/>
</dbReference>